<reference evidence="4" key="1">
    <citation type="journal article" date="2020" name="mSystems">
        <title>Genome- and Community-Level Interaction Insights into Carbon Utilization and Element Cycling Functions of Hydrothermarchaeota in Hydrothermal Sediment.</title>
        <authorList>
            <person name="Zhou Z."/>
            <person name="Liu Y."/>
            <person name="Xu W."/>
            <person name="Pan J."/>
            <person name="Luo Z.H."/>
            <person name="Li M."/>
        </authorList>
    </citation>
    <scope>NUCLEOTIDE SEQUENCE [LARGE SCALE GENOMIC DNA]</scope>
    <source>
        <strain evidence="4">HyVt-237</strain>
    </source>
</reference>
<dbReference type="Gene3D" id="3.90.550.10">
    <property type="entry name" value="Spore Coat Polysaccharide Biosynthesis Protein SpsA, Chain A"/>
    <property type="match status" value="1"/>
</dbReference>
<evidence type="ECO:0000313" key="4">
    <source>
        <dbReference type="EMBL" id="HDM89890.1"/>
    </source>
</evidence>
<keyword evidence="2" id="KW-0548">Nucleotidyltransferase</keyword>
<dbReference type="PANTHER" id="PTHR43584">
    <property type="entry name" value="NUCLEOTIDYL TRANSFERASE"/>
    <property type="match status" value="1"/>
</dbReference>
<name>A0A7C1BB81_UNCW3</name>
<evidence type="ECO:0000259" key="3">
    <source>
        <dbReference type="Pfam" id="PF00483"/>
    </source>
</evidence>
<dbReference type="Pfam" id="PF00483">
    <property type="entry name" value="NTP_transferase"/>
    <property type="match status" value="1"/>
</dbReference>
<protein>
    <recommendedName>
        <fullName evidence="3">Nucleotidyl transferase domain-containing protein</fullName>
    </recommendedName>
</protein>
<accession>A0A7C1BB81</accession>
<dbReference type="EMBL" id="DRBW01000059">
    <property type="protein sequence ID" value="HDM89890.1"/>
    <property type="molecule type" value="Genomic_DNA"/>
</dbReference>
<dbReference type="PANTHER" id="PTHR43584:SF8">
    <property type="entry name" value="N-ACETYLMURAMATE ALPHA-1-PHOSPHATE URIDYLYLTRANSFERASE"/>
    <property type="match status" value="1"/>
</dbReference>
<comment type="caution">
    <text evidence="4">The sequence shown here is derived from an EMBL/GenBank/DDBJ whole genome shotgun (WGS) entry which is preliminary data.</text>
</comment>
<dbReference type="SUPFAM" id="SSF53448">
    <property type="entry name" value="Nucleotide-diphospho-sugar transferases"/>
    <property type="match status" value="1"/>
</dbReference>
<feature type="domain" description="Nucleotidyl transferase" evidence="3">
    <location>
        <begin position="7"/>
        <end position="134"/>
    </location>
</feature>
<keyword evidence="1" id="KW-0808">Transferase</keyword>
<gene>
    <name evidence="4" type="ORF">ENG67_01640</name>
</gene>
<dbReference type="Proteomes" id="UP000885931">
    <property type="component" value="Unassembled WGS sequence"/>
</dbReference>
<dbReference type="InterPro" id="IPR005835">
    <property type="entry name" value="NTP_transferase_dom"/>
</dbReference>
<evidence type="ECO:0000256" key="2">
    <source>
        <dbReference type="ARBA" id="ARBA00022695"/>
    </source>
</evidence>
<evidence type="ECO:0000256" key="1">
    <source>
        <dbReference type="ARBA" id="ARBA00022679"/>
    </source>
</evidence>
<dbReference type="InterPro" id="IPR050065">
    <property type="entry name" value="GlmU-like"/>
</dbReference>
<organism evidence="4">
    <name type="scientific">candidate division WOR-3 bacterium</name>
    <dbReference type="NCBI Taxonomy" id="2052148"/>
    <lineage>
        <taxon>Bacteria</taxon>
        <taxon>Bacteria division WOR-3</taxon>
    </lineage>
</organism>
<sequence>MMTGVEGVILAAGKGTRLRPITELLPKPLFPLMGKALIDWIIENMRETGIERFLLNLHHLGDMIEEYLTEKYPDLEFVFSREEELLGTGGGIERLLELSRSEFLLIHNGDTYEEFDLRALIAEHRRSGKDITWVMKDRPGNVLVRDGEVVKIGEDGSYFAGISVWNRDLLDLLPGGKFEIMPVLNRFLEEGKIRIGAHFESAFSQDAGTAEGIFEVYRHLMEKKGMKVVIEEGARVETRYLMGLVYIGADVVVEKGAYVEDAILLGSTCLKPGEEAVREIIYDGLRKKMETREGS</sequence>
<dbReference type="AlphaFoldDB" id="A0A7C1BB81"/>
<dbReference type="InterPro" id="IPR029044">
    <property type="entry name" value="Nucleotide-diphossugar_trans"/>
</dbReference>
<proteinExistence type="predicted"/>
<dbReference type="GO" id="GO:0016779">
    <property type="term" value="F:nucleotidyltransferase activity"/>
    <property type="evidence" value="ECO:0007669"/>
    <property type="project" value="UniProtKB-KW"/>
</dbReference>